<gene>
    <name evidence="2" type="ORF">EII10_07320</name>
</gene>
<protein>
    <submittedName>
        <fullName evidence="2">Chemotaxis protein</fullName>
    </submittedName>
</protein>
<name>A0A3P1V983_9ACTO</name>
<dbReference type="OrthoDB" id="266313at2"/>
<dbReference type="PROSITE" id="PS50112">
    <property type="entry name" value="PAS"/>
    <property type="match status" value="1"/>
</dbReference>
<dbReference type="Proteomes" id="UP000271272">
    <property type="component" value="Unassembled WGS sequence"/>
</dbReference>
<dbReference type="Gene3D" id="3.30.450.20">
    <property type="entry name" value="PAS domain"/>
    <property type="match status" value="1"/>
</dbReference>
<proteinExistence type="predicted"/>
<dbReference type="AlphaFoldDB" id="A0A3P1V983"/>
<dbReference type="InterPro" id="IPR000014">
    <property type="entry name" value="PAS"/>
</dbReference>
<dbReference type="RefSeq" id="WP_124933851.1">
    <property type="nucleotide sequence ID" value="NZ_RQZC01000010.1"/>
</dbReference>
<dbReference type="CDD" id="cd00130">
    <property type="entry name" value="PAS"/>
    <property type="match status" value="1"/>
</dbReference>
<sequence>MVEHLFGSGELFFSTTDAQGRIRRANSTFMRLSGYPRGALVGRAHSVVRHDDMPAGLFRAVWEGIEEQAPVCAYITNRSADGGHYRVFATIVPSGGGYLSVRTLPMMTGLRDDVEQAYKRVREVERSSARAGSSRREAAAAGQAALLRELSEMGYRDAADFTRRVLPDEVAALLASGAAIPGVPRTRGPVAQILAAMHAIEEETAGLVGVLEEGKRLVGLLGRRAEEINGLSERLGRLRQTLRAVSGEVRALGAGPEAEEVEERYREVDALILECVEQLRPLRGQVEELRSDVDAVRFDIALTRLHNLAAGTFAVQIIEGQDEVGANDAVGSLEELCTVLGEDAVRLTEQIELLEARGELVGGELDVVAESLTLTHAPLMELLGAAADAGAAQDASVRTARSLVRDGFPEARSLADLASSLRQVSIPYQAERTGAHLDQVRTALAELQA</sequence>
<reference evidence="2 3" key="1">
    <citation type="submission" date="2018-11" db="EMBL/GenBank/DDBJ databases">
        <title>Genomes From Bacteria Associated with the Canine Oral Cavity: a Test Case for Automated Genome-Based Taxonomic Assignment.</title>
        <authorList>
            <person name="Coil D.A."/>
            <person name="Jospin G."/>
            <person name="Darling A.E."/>
            <person name="Wallis C."/>
            <person name="Davis I.J."/>
            <person name="Harris S."/>
            <person name="Eisen J.A."/>
            <person name="Holcombe L.J."/>
            <person name="O'Flynn C."/>
        </authorList>
    </citation>
    <scope>NUCLEOTIDE SEQUENCE [LARGE SCALE GENOMIC DNA]</scope>
    <source>
        <strain evidence="2 3">OH5050</strain>
    </source>
</reference>
<keyword evidence="3" id="KW-1185">Reference proteome</keyword>
<accession>A0A3P1V983</accession>
<feature type="domain" description="PAS" evidence="1">
    <location>
        <begin position="17"/>
        <end position="52"/>
    </location>
</feature>
<evidence type="ECO:0000313" key="2">
    <source>
        <dbReference type="EMBL" id="RRD29163.1"/>
    </source>
</evidence>
<dbReference type="InterPro" id="IPR035965">
    <property type="entry name" value="PAS-like_dom_sf"/>
</dbReference>
<dbReference type="SUPFAM" id="SSF55785">
    <property type="entry name" value="PYP-like sensor domain (PAS domain)"/>
    <property type="match status" value="1"/>
</dbReference>
<evidence type="ECO:0000259" key="1">
    <source>
        <dbReference type="PROSITE" id="PS50112"/>
    </source>
</evidence>
<organism evidence="2 3">
    <name type="scientific">Actinomyces bowdenii</name>
    <dbReference type="NCBI Taxonomy" id="131109"/>
    <lineage>
        <taxon>Bacteria</taxon>
        <taxon>Bacillati</taxon>
        <taxon>Actinomycetota</taxon>
        <taxon>Actinomycetes</taxon>
        <taxon>Actinomycetales</taxon>
        <taxon>Actinomycetaceae</taxon>
        <taxon>Actinomyces</taxon>
    </lineage>
</organism>
<evidence type="ECO:0000313" key="3">
    <source>
        <dbReference type="Proteomes" id="UP000271272"/>
    </source>
</evidence>
<dbReference type="EMBL" id="RQZC01000010">
    <property type="protein sequence ID" value="RRD29163.1"/>
    <property type="molecule type" value="Genomic_DNA"/>
</dbReference>
<comment type="caution">
    <text evidence="2">The sequence shown here is derived from an EMBL/GenBank/DDBJ whole genome shotgun (WGS) entry which is preliminary data.</text>
</comment>